<keyword evidence="2" id="KW-1185">Reference proteome</keyword>
<organism evidence="1 2">
    <name type="scientific">Paenibacillus yanchengensis</name>
    <dbReference type="NCBI Taxonomy" id="2035833"/>
    <lineage>
        <taxon>Bacteria</taxon>
        <taxon>Bacillati</taxon>
        <taxon>Bacillota</taxon>
        <taxon>Bacilli</taxon>
        <taxon>Bacillales</taxon>
        <taxon>Paenibacillaceae</taxon>
        <taxon>Paenibacillus</taxon>
    </lineage>
</organism>
<name>A0ABW4YI45_9BACL</name>
<evidence type="ECO:0000313" key="2">
    <source>
        <dbReference type="Proteomes" id="UP001597362"/>
    </source>
</evidence>
<accession>A0ABW4YI45</accession>
<reference evidence="2" key="1">
    <citation type="journal article" date="2019" name="Int. J. Syst. Evol. Microbiol.">
        <title>The Global Catalogue of Microorganisms (GCM) 10K type strain sequencing project: providing services to taxonomists for standard genome sequencing and annotation.</title>
        <authorList>
            <consortium name="The Broad Institute Genomics Platform"/>
            <consortium name="The Broad Institute Genome Sequencing Center for Infectious Disease"/>
            <person name="Wu L."/>
            <person name="Ma J."/>
        </authorList>
    </citation>
    <scope>NUCLEOTIDE SEQUENCE [LARGE SCALE GENOMIC DNA]</scope>
    <source>
        <strain evidence="2">GH52</strain>
    </source>
</reference>
<dbReference type="EMBL" id="JBHUHO010000017">
    <property type="protein sequence ID" value="MFD2115430.1"/>
    <property type="molecule type" value="Genomic_DNA"/>
</dbReference>
<dbReference type="RefSeq" id="WP_377770580.1">
    <property type="nucleotide sequence ID" value="NZ_JBHUHO010000017.1"/>
</dbReference>
<comment type="caution">
    <text evidence="1">The sequence shown here is derived from an EMBL/GenBank/DDBJ whole genome shotgun (WGS) entry which is preliminary data.</text>
</comment>
<dbReference type="Proteomes" id="UP001597362">
    <property type="component" value="Unassembled WGS sequence"/>
</dbReference>
<sequence length="103" mass="11593">MGAPRGWGGPWCNSTVLANEPSDPYLMAGYLHKKLALSHTEQRKITFDVEVDFLANGTWVHYTTIDVRASTTVEHLFPQGYSAHWVRLVAKDNATTTAIFHYN</sequence>
<proteinExistence type="predicted"/>
<gene>
    <name evidence="1" type="ORF">ACFSJH_06745</name>
</gene>
<evidence type="ECO:0000313" key="1">
    <source>
        <dbReference type="EMBL" id="MFD2115430.1"/>
    </source>
</evidence>
<protein>
    <submittedName>
        <fullName evidence="1">Uncharacterized protein</fullName>
    </submittedName>
</protein>